<dbReference type="CDD" id="cd02440">
    <property type="entry name" value="AdoMet_MTases"/>
    <property type="match status" value="1"/>
</dbReference>
<sequence>MDWVRWHGAYDDPASPLSQRLEVVRRRVEEALDLVDADRPSVLSLCAGDGRDLLPVLARRPARARGPVVVVEQDPTLAEAARLTAGDAGLHEVEVRQGDAASPAAWADALPVDVLLLCGIFGNITAEEVDGLVALAPALLRRGGCVVWTRGRTEPDLRPRVRAAFTHAGFDELAYDGDPAQYGVGLARLVVAPPDPRPPLPERLFAFLR</sequence>
<organism evidence="1 2">
    <name type="scientific">Iamia majanohamensis</name>
    <dbReference type="NCBI Taxonomy" id="467976"/>
    <lineage>
        <taxon>Bacteria</taxon>
        <taxon>Bacillati</taxon>
        <taxon>Actinomycetota</taxon>
        <taxon>Acidimicrobiia</taxon>
        <taxon>Acidimicrobiales</taxon>
        <taxon>Iamiaceae</taxon>
        <taxon>Iamia</taxon>
    </lineage>
</organism>
<dbReference type="Gene3D" id="3.40.50.150">
    <property type="entry name" value="Vaccinia Virus protein VP39"/>
    <property type="match status" value="1"/>
</dbReference>
<evidence type="ECO:0008006" key="3">
    <source>
        <dbReference type="Google" id="ProtNLM"/>
    </source>
</evidence>
<evidence type="ECO:0000313" key="2">
    <source>
        <dbReference type="Proteomes" id="UP001216390"/>
    </source>
</evidence>
<dbReference type="KEGG" id="ima:PO878_03750"/>
<reference evidence="1" key="1">
    <citation type="submission" date="2023-01" db="EMBL/GenBank/DDBJ databases">
        <title>The diversity of Class Acidimicrobiia in South China Sea sediment environments and the proposal of Iamia marina sp. nov., a novel species of the genus Iamia.</title>
        <authorList>
            <person name="He Y."/>
            <person name="Tian X."/>
        </authorList>
    </citation>
    <scope>NUCLEOTIDE SEQUENCE</scope>
    <source>
        <strain evidence="1">DSM 19957</strain>
    </source>
</reference>
<dbReference type="RefSeq" id="WP_272737356.1">
    <property type="nucleotide sequence ID" value="NZ_CP116942.1"/>
</dbReference>
<protein>
    <recommendedName>
        <fullName evidence="3">SAM-dependent methyltransferase</fullName>
    </recommendedName>
</protein>
<keyword evidence="2" id="KW-1185">Reference proteome</keyword>
<evidence type="ECO:0000313" key="1">
    <source>
        <dbReference type="EMBL" id="WCO67837.1"/>
    </source>
</evidence>
<dbReference type="InterPro" id="IPR029063">
    <property type="entry name" value="SAM-dependent_MTases_sf"/>
</dbReference>
<dbReference type="AlphaFoldDB" id="A0AAF0BUH6"/>
<dbReference type="SUPFAM" id="SSF53335">
    <property type="entry name" value="S-adenosyl-L-methionine-dependent methyltransferases"/>
    <property type="match status" value="1"/>
</dbReference>
<accession>A0AAF0BUH6</accession>
<dbReference type="Proteomes" id="UP001216390">
    <property type="component" value="Chromosome"/>
</dbReference>
<name>A0AAF0BUH6_9ACTN</name>
<gene>
    <name evidence="1" type="ORF">PO878_03750</name>
</gene>
<dbReference type="EMBL" id="CP116942">
    <property type="protein sequence ID" value="WCO67837.1"/>
    <property type="molecule type" value="Genomic_DNA"/>
</dbReference>
<proteinExistence type="predicted"/>